<evidence type="ECO:0000256" key="1">
    <source>
        <dbReference type="ARBA" id="ARBA00001974"/>
    </source>
</evidence>
<keyword evidence="3" id="KW-0274">FAD</keyword>
<dbReference type="AlphaFoldDB" id="A0A8H6CND2"/>
<evidence type="ECO:0000256" key="2">
    <source>
        <dbReference type="ARBA" id="ARBA00022630"/>
    </source>
</evidence>
<dbReference type="Pfam" id="PF01494">
    <property type="entry name" value="FAD_binding_3"/>
    <property type="match status" value="2"/>
</dbReference>
<dbReference type="PANTHER" id="PTHR43004">
    <property type="entry name" value="TRK SYSTEM POTASSIUM UPTAKE PROTEIN"/>
    <property type="match status" value="1"/>
</dbReference>
<evidence type="ECO:0000313" key="7">
    <source>
        <dbReference type="Proteomes" id="UP000593566"/>
    </source>
</evidence>
<evidence type="ECO:0000313" key="6">
    <source>
        <dbReference type="EMBL" id="KAF6226391.1"/>
    </source>
</evidence>
<evidence type="ECO:0000256" key="4">
    <source>
        <dbReference type="ARBA" id="ARBA00023002"/>
    </source>
</evidence>
<dbReference type="InterPro" id="IPR050641">
    <property type="entry name" value="RIFMO-like"/>
</dbReference>
<comment type="caution">
    <text evidence="6">The sequence shown here is derived from an EMBL/GenBank/DDBJ whole genome shotgun (WGS) entry which is preliminary data.</text>
</comment>
<dbReference type="Gene3D" id="3.40.30.120">
    <property type="match status" value="1"/>
</dbReference>
<protein>
    <recommendedName>
        <fullName evidence="5">FAD-binding domain-containing protein</fullName>
    </recommendedName>
</protein>
<dbReference type="Pfam" id="PF21274">
    <property type="entry name" value="Rng_hyd_C"/>
    <property type="match status" value="1"/>
</dbReference>
<dbReference type="Gene3D" id="3.50.50.60">
    <property type="entry name" value="FAD/NAD(P)-binding domain"/>
    <property type="match status" value="2"/>
</dbReference>
<dbReference type="GO" id="GO:0071949">
    <property type="term" value="F:FAD binding"/>
    <property type="evidence" value="ECO:0007669"/>
    <property type="project" value="InterPro"/>
</dbReference>
<dbReference type="InterPro" id="IPR002938">
    <property type="entry name" value="FAD-bd"/>
</dbReference>
<feature type="domain" description="FAD-binding" evidence="5">
    <location>
        <begin position="39"/>
        <end position="101"/>
    </location>
</feature>
<feature type="domain" description="FAD-binding" evidence="5">
    <location>
        <begin position="108"/>
        <end position="229"/>
    </location>
</feature>
<dbReference type="Proteomes" id="UP000593566">
    <property type="component" value="Unassembled WGS sequence"/>
</dbReference>
<evidence type="ECO:0000256" key="3">
    <source>
        <dbReference type="ARBA" id="ARBA00022827"/>
    </source>
</evidence>
<organism evidence="6 7">
    <name type="scientific">Letharia lupina</name>
    <dbReference type="NCBI Taxonomy" id="560253"/>
    <lineage>
        <taxon>Eukaryota</taxon>
        <taxon>Fungi</taxon>
        <taxon>Dikarya</taxon>
        <taxon>Ascomycota</taxon>
        <taxon>Pezizomycotina</taxon>
        <taxon>Lecanoromycetes</taxon>
        <taxon>OSLEUM clade</taxon>
        <taxon>Lecanoromycetidae</taxon>
        <taxon>Lecanorales</taxon>
        <taxon>Lecanorineae</taxon>
        <taxon>Parmeliaceae</taxon>
        <taxon>Letharia</taxon>
    </lineage>
</organism>
<comment type="cofactor">
    <cofactor evidence="1">
        <name>FAD</name>
        <dbReference type="ChEBI" id="CHEBI:57692"/>
    </cofactor>
</comment>
<dbReference type="GO" id="GO:0016709">
    <property type="term" value="F:oxidoreductase activity, acting on paired donors, with incorporation or reduction of molecular oxygen, NAD(P)H as one donor, and incorporation of one atom of oxygen"/>
    <property type="evidence" value="ECO:0007669"/>
    <property type="project" value="UniProtKB-ARBA"/>
</dbReference>
<dbReference type="SUPFAM" id="SSF51905">
    <property type="entry name" value="FAD/NAD(P)-binding domain"/>
    <property type="match status" value="1"/>
</dbReference>
<keyword evidence="2" id="KW-0285">Flavoprotein</keyword>
<evidence type="ECO:0000259" key="5">
    <source>
        <dbReference type="Pfam" id="PF01494"/>
    </source>
</evidence>
<keyword evidence="4" id="KW-0560">Oxidoreductase</keyword>
<sequence>MGQEAARHYDEHANMSDVESLAGRFLGSFMKILNGAIESISPTIRLFVTQQMFEPILRQKVAEEGGDLRFPSGLIDFQQDADGVTALVRNTETGRKTIIRSSHGLLSHSITIYFDLVVGKYVKGKYNGVIYVNNDTVRGFFRIDKSGPEGFLVINTAGERGTERSRYPDDDLTDEGAQEMLRAAVGNDNDFKITLISPWRAVCDNAERYPQGRFLLVGDAAATVTPMAAFLQTAIIEEPVSANSSPGSIARHIIVNVPGHANNIPIADLFGHAFVLLTGSEGQEWASAATRLRSETTLPEIRVYSVSSDLFCTKYCITASGAVLIRPDGLVAWRERHAAMQWSYLTRAPRFGRILYFEPVAATQKNTPKAKVEAFLWTSALHVREKAVKAEIGELRGRLEQLDEHLKDLRCLEELQNEMALLAMKTVLWAEKPPEYPTSDCQGASKN</sequence>
<dbReference type="PANTHER" id="PTHR43004:SF19">
    <property type="entry name" value="BINDING MONOOXYGENASE, PUTATIVE (JCVI)-RELATED"/>
    <property type="match status" value="1"/>
</dbReference>
<dbReference type="Gene3D" id="3.30.9.10">
    <property type="entry name" value="D-Amino Acid Oxidase, subunit A, domain 2"/>
    <property type="match status" value="1"/>
</dbReference>
<dbReference type="GeneID" id="59337652"/>
<proteinExistence type="predicted"/>
<name>A0A8H6CND2_9LECA</name>
<accession>A0A8H6CND2</accession>
<reference evidence="6 7" key="1">
    <citation type="journal article" date="2020" name="Genomics">
        <title>Complete, high-quality genomes from long-read metagenomic sequencing of two wolf lichen thalli reveals enigmatic genome architecture.</title>
        <authorList>
            <person name="McKenzie S.K."/>
            <person name="Walston R.F."/>
            <person name="Allen J.L."/>
        </authorList>
    </citation>
    <scope>NUCLEOTIDE SEQUENCE [LARGE SCALE GENOMIC DNA]</scope>
    <source>
        <strain evidence="6">WasteWater1</strain>
    </source>
</reference>
<keyword evidence="7" id="KW-1185">Reference proteome</keyword>
<dbReference type="EMBL" id="JACCJB010000006">
    <property type="protein sequence ID" value="KAF6226391.1"/>
    <property type="molecule type" value="Genomic_DNA"/>
</dbReference>
<dbReference type="InterPro" id="IPR036188">
    <property type="entry name" value="FAD/NAD-bd_sf"/>
</dbReference>
<gene>
    <name evidence="6" type="ORF">HO133_009257</name>
</gene>
<dbReference type="RefSeq" id="XP_037154944.1">
    <property type="nucleotide sequence ID" value="XM_037300118.1"/>
</dbReference>